<feature type="compositionally biased region" description="Polar residues" evidence="1">
    <location>
        <begin position="209"/>
        <end position="225"/>
    </location>
</feature>
<keyword evidence="4" id="KW-1185">Reference proteome</keyword>
<reference evidence="3" key="1">
    <citation type="submission" date="2022-07" db="EMBL/GenBank/DDBJ databases">
        <title>Genome Sequence of Physisporinus lineatus.</title>
        <authorList>
            <person name="Buettner E."/>
        </authorList>
    </citation>
    <scope>NUCLEOTIDE SEQUENCE</scope>
    <source>
        <strain evidence="3">VT162</strain>
    </source>
</reference>
<feature type="compositionally biased region" description="Polar residues" evidence="1">
    <location>
        <begin position="109"/>
        <end position="123"/>
    </location>
</feature>
<protein>
    <recommendedName>
        <fullName evidence="2">Zinc knuckle domain-containing protein</fullName>
    </recommendedName>
</protein>
<feature type="domain" description="Zinc knuckle" evidence="2">
    <location>
        <begin position="146"/>
        <end position="175"/>
    </location>
</feature>
<evidence type="ECO:0000259" key="2">
    <source>
        <dbReference type="Pfam" id="PF15288"/>
    </source>
</evidence>
<comment type="caution">
    <text evidence="3">The sequence shown here is derived from an EMBL/GenBank/DDBJ whole genome shotgun (WGS) entry which is preliminary data.</text>
</comment>
<feature type="region of interest" description="Disordered" evidence="1">
    <location>
        <begin position="90"/>
        <end position="225"/>
    </location>
</feature>
<dbReference type="AlphaFoldDB" id="A0AAD5UR80"/>
<dbReference type="EMBL" id="JANAWD010000853">
    <property type="protein sequence ID" value="KAJ3475464.1"/>
    <property type="molecule type" value="Genomic_DNA"/>
</dbReference>
<proteinExistence type="predicted"/>
<dbReference type="Pfam" id="PF15288">
    <property type="entry name" value="zf-CCHC_6"/>
    <property type="match status" value="1"/>
</dbReference>
<accession>A0AAD5UR80</accession>
<sequence length="225" mass="24648">MSIVLTKYIPSSHDLEFQHILDSWRRNKTREIFGLAFLKNTGAAFILPDDILARIADCARVGKINSLDTLFKETKWYHAREYHDDMLRLINENYPPPPPDNILPIPDSAQPSEPSATSATDTPAPNVPASADVPTDSPRTKAVRTCGACGSTGHIRSSHKCPKYDKENRPPRRASGPISKTSAVSHLVLPDPGSLTPPESSRVLHDPASQVQLPTSPSIDNSEAR</sequence>
<dbReference type="InterPro" id="IPR041670">
    <property type="entry name" value="Znf-CCHC_6"/>
</dbReference>
<evidence type="ECO:0000313" key="3">
    <source>
        <dbReference type="EMBL" id="KAJ3475464.1"/>
    </source>
</evidence>
<gene>
    <name evidence="3" type="ORF">NLI96_g11819</name>
</gene>
<dbReference type="Proteomes" id="UP001212997">
    <property type="component" value="Unassembled WGS sequence"/>
</dbReference>
<name>A0AAD5UR80_9APHY</name>
<evidence type="ECO:0000256" key="1">
    <source>
        <dbReference type="SAM" id="MobiDB-lite"/>
    </source>
</evidence>
<organism evidence="3 4">
    <name type="scientific">Meripilus lineatus</name>
    <dbReference type="NCBI Taxonomy" id="2056292"/>
    <lineage>
        <taxon>Eukaryota</taxon>
        <taxon>Fungi</taxon>
        <taxon>Dikarya</taxon>
        <taxon>Basidiomycota</taxon>
        <taxon>Agaricomycotina</taxon>
        <taxon>Agaricomycetes</taxon>
        <taxon>Polyporales</taxon>
        <taxon>Meripilaceae</taxon>
        <taxon>Meripilus</taxon>
    </lineage>
</organism>
<evidence type="ECO:0000313" key="4">
    <source>
        <dbReference type="Proteomes" id="UP001212997"/>
    </source>
</evidence>